<dbReference type="InterPro" id="IPR050351">
    <property type="entry name" value="BphY/WalK/GraS-like"/>
</dbReference>
<keyword evidence="6" id="KW-0067">ATP-binding</keyword>
<feature type="transmembrane region" description="Helical" evidence="8">
    <location>
        <begin position="12"/>
        <end position="30"/>
    </location>
</feature>
<evidence type="ECO:0000256" key="1">
    <source>
        <dbReference type="ARBA" id="ARBA00000085"/>
    </source>
</evidence>
<feature type="domain" description="Histidine kinase" evidence="9">
    <location>
        <begin position="230"/>
        <end position="447"/>
    </location>
</feature>
<keyword evidence="11" id="KW-1185">Reference proteome</keyword>
<dbReference type="InterPro" id="IPR003594">
    <property type="entry name" value="HATPase_dom"/>
</dbReference>
<dbReference type="RefSeq" id="WP_237603144.1">
    <property type="nucleotide sequence ID" value="NZ_JAIRBA010000018.1"/>
</dbReference>
<dbReference type="PANTHER" id="PTHR42878">
    <property type="entry name" value="TWO-COMPONENT HISTIDINE KINASE"/>
    <property type="match status" value="1"/>
</dbReference>
<comment type="caution">
    <text evidence="10">The sequence shown here is derived from an EMBL/GenBank/DDBJ whole genome shotgun (WGS) entry which is preliminary data.</text>
</comment>
<evidence type="ECO:0000256" key="7">
    <source>
        <dbReference type="ARBA" id="ARBA00023012"/>
    </source>
</evidence>
<dbReference type="Proteomes" id="UP001139461">
    <property type="component" value="Unassembled WGS sequence"/>
</dbReference>
<keyword evidence="8" id="KW-0812">Transmembrane</keyword>
<dbReference type="Gene3D" id="3.30.565.10">
    <property type="entry name" value="Histidine kinase-like ATPase, C-terminal domain"/>
    <property type="match status" value="1"/>
</dbReference>
<keyword evidence="5 10" id="KW-0418">Kinase</keyword>
<evidence type="ECO:0000256" key="5">
    <source>
        <dbReference type="ARBA" id="ARBA00022777"/>
    </source>
</evidence>
<dbReference type="PRINTS" id="PR00344">
    <property type="entry name" value="BCTRLSENSOR"/>
</dbReference>
<dbReference type="SMART" id="SM00387">
    <property type="entry name" value="HATPase_c"/>
    <property type="match status" value="1"/>
</dbReference>
<dbReference type="Pfam" id="PF02518">
    <property type="entry name" value="HATPase_c"/>
    <property type="match status" value="1"/>
</dbReference>
<sequence length="447" mass="50589">MNYKSYRIALALRVLGLLISLLVLAFGIVLPNTYVLIAGICLSLFSIYQLYHFVLKRFVAMDDFFESIKYRDFSRWFSETHGAQDIRELHKGFNLVNHTIKSIDSEREAQFLYLQKILEMVDIGIIAYNVESGAVLWANDSILKTLDLPAFKNISFMEKRHPQIFDELFETYHSTTASVLLEMKQESLKVLISDTVFEMEENSFKLIVLQNIEETLNQNESEAWKKLLSVMTHEIMNSIAPISSLAETLETNIQNNLDDAKSNPLNIEDLNSGIKTIKKRSDGLLKFAKTFRSLNKVTELNLAEVKIAELFKNIQTLMQPSIESNGIAIDFLIEPPNLQINIDSYLIEQVLINLILNAIDACQHIEDANIRLIAHKNLNGTGIIKVLDNGKGIPEEIRDSVFVPFFSTKKTGSGVGLSLSKQIMLLHKGRIQIKSSEGEGTVISLLF</sequence>
<dbReference type="Gene3D" id="1.10.287.130">
    <property type="match status" value="1"/>
</dbReference>
<dbReference type="PROSITE" id="PS50109">
    <property type="entry name" value="HIS_KIN"/>
    <property type="match status" value="1"/>
</dbReference>
<dbReference type="InterPro" id="IPR004358">
    <property type="entry name" value="Sig_transdc_His_kin-like_C"/>
</dbReference>
<keyword evidence="8" id="KW-1133">Transmembrane helix</keyword>
<proteinExistence type="predicted"/>
<dbReference type="EC" id="2.7.13.3" evidence="2"/>
<evidence type="ECO:0000256" key="8">
    <source>
        <dbReference type="SAM" id="Phobius"/>
    </source>
</evidence>
<dbReference type="PANTHER" id="PTHR42878:SF7">
    <property type="entry name" value="SENSOR HISTIDINE KINASE GLRK"/>
    <property type="match status" value="1"/>
</dbReference>
<organism evidence="10 11">
    <name type="scientific">Aequorivita vitellina</name>
    <dbReference type="NCBI Taxonomy" id="2874475"/>
    <lineage>
        <taxon>Bacteria</taxon>
        <taxon>Pseudomonadati</taxon>
        <taxon>Bacteroidota</taxon>
        <taxon>Flavobacteriia</taxon>
        <taxon>Flavobacteriales</taxon>
        <taxon>Flavobacteriaceae</taxon>
        <taxon>Aequorivita</taxon>
    </lineage>
</organism>
<dbReference type="GO" id="GO:0004673">
    <property type="term" value="F:protein histidine kinase activity"/>
    <property type="evidence" value="ECO:0007669"/>
    <property type="project" value="UniProtKB-EC"/>
</dbReference>
<keyword evidence="4" id="KW-0547">Nucleotide-binding</keyword>
<evidence type="ECO:0000256" key="4">
    <source>
        <dbReference type="ARBA" id="ARBA00022741"/>
    </source>
</evidence>
<name>A0A9X1QW13_9FLAO</name>
<keyword evidence="8" id="KW-0472">Membrane</keyword>
<dbReference type="GO" id="GO:0000156">
    <property type="term" value="F:phosphorelay response regulator activity"/>
    <property type="evidence" value="ECO:0007669"/>
    <property type="project" value="TreeGrafter"/>
</dbReference>
<dbReference type="EMBL" id="JAIRBA010000018">
    <property type="protein sequence ID" value="MCG2419355.1"/>
    <property type="molecule type" value="Genomic_DNA"/>
</dbReference>
<reference evidence="10" key="1">
    <citation type="submission" date="2021-09" db="EMBL/GenBank/DDBJ databases">
        <title>Genome of Aequorivita sp. strain F47161.</title>
        <authorList>
            <person name="Wang Y."/>
        </authorList>
    </citation>
    <scope>NUCLEOTIDE SEQUENCE</scope>
    <source>
        <strain evidence="10">F47161</strain>
    </source>
</reference>
<evidence type="ECO:0000259" key="9">
    <source>
        <dbReference type="PROSITE" id="PS50109"/>
    </source>
</evidence>
<dbReference type="GO" id="GO:0030295">
    <property type="term" value="F:protein kinase activator activity"/>
    <property type="evidence" value="ECO:0007669"/>
    <property type="project" value="TreeGrafter"/>
</dbReference>
<evidence type="ECO:0000256" key="3">
    <source>
        <dbReference type="ARBA" id="ARBA00022679"/>
    </source>
</evidence>
<dbReference type="AlphaFoldDB" id="A0A9X1QW13"/>
<dbReference type="InterPro" id="IPR036890">
    <property type="entry name" value="HATPase_C_sf"/>
</dbReference>
<keyword evidence="7" id="KW-0902">Two-component regulatory system</keyword>
<gene>
    <name evidence="10" type="ORF">K8089_10000</name>
</gene>
<comment type="catalytic activity">
    <reaction evidence="1">
        <text>ATP + protein L-histidine = ADP + protein N-phospho-L-histidine.</text>
        <dbReference type="EC" id="2.7.13.3"/>
    </reaction>
</comment>
<dbReference type="SUPFAM" id="SSF55874">
    <property type="entry name" value="ATPase domain of HSP90 chaperone/DNA topoisomerase II/histidine kinase"/>
    <property type="match status" value="1"/>
</dbReference>
<protein>
    <recommendedName>
        <fullName evidence="2">histidine kinase</fullName>
        <ecNumber evidence="2">2.7.13.3</ecNumber>
    </recommendedName>
</protein>
<evidence type="ECO:0000313" key="11">
    <source>
        <dbReference type="Proteomes" id="UP001139461"/>
    </source>
</evidence>
<dbReference type="InterPro" id="IPR005467">
    <property type="entry name" value="His_kinase_dom"/>
</dbReference>
<accession>A0A9X1QW13</accession>
<dbReference type="GO" id="GO:0007234">
    <property type="term" value="P:osmosensory signaling via phosphorelay pathway"/>
    <property type="evidence" value="ECO:0007669"/>
    <property type="project" value="TreeGrafter"/>
</dbReference>
<evidence type="ECO:0000313" key="10">
    <source>
        <dbReference type="EMBL" id="MCG2419355.1"/>
    </source>
</evidence>
<feature type="transmembrane region" description="Helical" evidence="8">
    <location>
        <begin position="36"/>
        <end position="55"/>
    </location>
</feature>
<dbReference type="GO" id="GO:0005524">
    <property type="term" value="F:ATP binding"/>
    <property type="evidence" value="ECO:0007669"/>
    <property type="project" value="UniProtKB-KW"/>
</dbReference>
<evidence type="ECO:0000256" key="6">
    <source>
        <dbReference type="ARBA" id="ARBA00022840"/>
    </source>
</evidence>
<evidence type="ECO:0000256" key="2">
    <source>
        <dbReference type="ARBA" id="ARBA00012438"/>
    </source>
</evidence>
<keyword evidence="3" id="KW-0808">Transferase</keyword>